<protein>
    <submittedName>
        <fullName evidence="3">Gag-protease polyprotein</fullName>
    </submittedName>
</protein>
<reference evidence="3" key="1">
    <citation type="submission" date="2017-02" db="UniProtKB">
        <authorList>
            <consortium name="WormBaseParasite"/>
        </authorList>
    </citation>
    <scope>IDENTIFICATION</scope>
</reference>
<dbReference type="EMBL" id="UZAF01001670">
    <property type="protein sequence ID" value="VDO08911.1"/>
    <property type="molecule type" value="Genomic_DNA"/>
</dbReference>
<proteinExistence type="predicted"/>
<dbReference type="Proteomes" id="UP000268014">
    <property type="component" value="Unassembled WGS sequence"/>
</dbReference>
<keyword evidence="2" id="KW-1185">Reference proteome</keyword>
<dbReference type="OrthoDB" id="5871323at2759"/>
<evidence type="ECO:0000313" key="2">
    <source>
        <dbReference type="Proteomes" id="UP000268014"/>
    </source>
</evidence>
<evidence type="ECO:0000313" key="1">
    <source>
        <dbReference type="EMBL" id="VDO08911.1"/>
    </source>
</evidence>
<organism evidence="3">
    <name type="scientific">Haemonchus placei</name>
    <name type="common">Barber's pole worm</name>
    <dbReference type="NCBI Taxonomy" id="6290"/>
    <lineage>
        <taxon>Eukaryota</taxon>
        <taxon>Metazoa</taxon>
        <taxon>Ecdysozoa</taxon>
        <taxon>Nematoda</taxon>
        <taxon>Chromadorea</taxon>
        <taxon>Rhabditida</taxon>
        <taxon>Rhabditina</taxon>
        <taxon>Rhabditomorpha</taxon>
        <taxon>Strongyloidea</taxon>
        <taxon>Trichostrongylidae</taxon>
        <taxon>Haemonchus</taxon>
    </lineage>
</organism>
<reference evidence="1 2" key="2">
    <citation type="submission" date="2018-11" db="EMBL/GenBank/DDBJ databases">
        <authorList>
            <consortium name="Pathogen Informatics"/>
        </authorList>
    </citation>
    <scope>NUCLEOTIDE SEQUENCE [LARGE SCALE GENOMIC DNA]</scope>
    <source>
        <strain evidence="1 2">MHpl1</strain>
    </source>
</reference>
<sequence>MADEAGMECLASLFFNRFHFTSAAARRLFGDETESSRTTAMISEQNAVWELPKERNGRLPAGKNMAEVKVQEQEKKEILPTSWQPTPEERYALKEMISRFDTVHFGRIPLDGTTHDFHVEIIYEGIKEATKVDAVKLFFDFEFEPNDIAA</sequence>
<accession>A0A0N4VVJ3</accession>
<name>A0A0N4VVJ3_HAEPC</name>
<dbReference type="AlphaFoldDB" id="A0A0N4VVJ3"/>
<dbReference type="WBParaSite" id="HPLM_0000131301-mRNA-1">
    <property type="protein sequence ID" value="HPLM_0000131301-mRNA-1"/>
    <property type="gene ID" value="HPLM_0000131301"/>
</dbReference>
<evidence type="ECO:0000313" key="3">
    <source>
        <dbReference type="WBParaSite" id="HPLM_0000131301-mRNA-1"/>
    </source>
</evidence>
<gene>
    <name evidence="1" type="ORF">HPLM_LOCUS1313</name>
</gene>